<evidence type="ECO:0000256" key="2">
    <source>
        <dbReference type="SAM" id="Phobius"/>
    </source>
</evidence>
<keyword evidence="2" id="KW-1133">Transmembrane helix</keyword>
<reference evidence="3 4" key="1">
    <citation type="submission" date="2019-12" db="EMBL/GenBank/DDBJ databases">
        <title>Genomic-based taxomic classification of the family Erythrobacteraceae.</title>
        <authorList>
            <person name="Xu L."/>
        </authorList>
    </citation>
    <scope>NUCLEOTIDE SEQUENCE [LARGE SCALE GENOMIC DNA]</scope>
    <source>
        <strain evidence="3 4">JCM 16677</strain>
    </source>
</reference>
<organism evidence="3 4">
    <name type="scientific">Parerythrobacter jejuensis</name>
    <dbReference type="NCBI Taxonomy" id="795812"/>
    <lineage>
        <taxon>Bacteria</taxon>
        <taxon>Pseudomonadati</taxon>
        <taxon>Pseudomonadota</taxon>
        <taxon>Alphaproteobacteria</taxon>
        <taxon>Sphingomonadales</taxon>
        <taxon>Erythrobacteraceae</taxon>
        <taxon>Parerythrobacter</taxon>
    </lineage>
</organism>
<dbReference type="Proteomes" id="UP000446786">
    <property type="component" value="Unassembled WGS sequence"/>
</dbReference>
<dbReference type="RefSeq" id="WP_160779640.1">
    <property type="nucleotide sequence ID" value="NZ_BAAAZF010000001.1"/>
</dbReference>
<evidence type="ECO:0000313" key="3">
    <source>
        <dbReference type="EMBL" id="MXP32290.1"/>
    </source>
</evidence>
<feature type="transmembrane region" description="Helical" evidence="2">
    <location>
        <begin position="69"/>
        <end position="94"/>
    </location>
</feature>
<gene>
    <name evidence="3" type="ORF">GRI94_10720</name>
</gene>
<keyword evidence="2" id="KW-0472">Membrane</keyword>
<dbReference type="EMBL" id="WTYE01000001">
    <property type="protein sequence ID" value="MXP32290.1"/>
    <property type="molecule type" value="Genomic_DNA"/>
</dbReference>
<dbReference type="AlphaFoldDB" id="A0A845APQ8"/>
<accession>A0A845APQ8</accession>
<evidence type="ECO:0000256" key="1">
    <source>
        <dbReference type="SAM" id="MobiDB-lite"/>
    </source>
</evidence>
<evidence type="ECO:0000313" key="4">
    <source>
        <dbReference type="Proteomes" id="UP000446786"/>
    </source>
</evidence>
<proteinExistence type="predicted"/>
<dbReference type="OrthoDB" id="7392290at2"/>
<keyword evidence="4" id="KW-1185">Reference proteome</keyword>
<feature type="compositionally biased region" description="Basic and acidic residues" evidence="1">
    <location>
        <begin position="1"/>
        <end position="10"/>
    </location>
</feature>
<protein>
    <submittedName>
        <fullName evidence="3">Phage holin family protein</fullName>
    </submittedName>
</protein>
<feature type="region of interest" description="Disordered" evidence="1">
    <location>
        <begin position="1"/>
        <end position="29"/>
    </location>
</feature>
<feature type="transmembrane region" description="Helical" evidence="2">
    <location>
        <begin position="100"/>
        <end position="123"/>
    </location>
</feature>
<keyword evidence="2" id="KW-0812">Transmembrane</keyword>
<comment type="caution">
    <text evidence="3">The sequence shown here is derived from an EMBL/GenBank/DDBJ whole genome shotgun (WGS) entry which is preliminary data.</text>
</comment>
<sequence>MLDDAARDAQPDTLEPVSTPRDAASDPPFGSLADDVSALIEDGKTYVDAEIAFQKSRAGFAGKKTKGGVIAVLGAFAFLHLALIGLVVGLIIALEPYLTAFGAVATVVGVLLLGVAIFGGIAVSRFKAVSEAFKSETDEQA</sequence>
<name>A0A845APQ8_9SPHN</name>